<protein>
    <recommendedName>
        <fullName evidence="17">Receptor-like serine/threonine-protein kinase</fullName>
        <ecNumber evidence="17">2.7.11.1</ecNumber>
    </recommendedName>
</protein>
<evidence type="ECO:0000259" key="21">
    <source>
        <dbReference type="PROSITE" id="PS50927"/>
    </source>
</evidence>
<dbReference type="Pfam" id="PF08276">
    <property type="entry name" value="PAN_2"/>
    <property type="match status" value="1"/>
</dbReference>
<name>A0A2T8ICA6_9POAL</name>
<keyword evidence="6" id="KW-0732">Signal</keyword>
<keyword evidence="9 17" id="KW-0067">ATP-binding</keyword>
<evidence type="ECO:0000256" key="19">
    <source>
        <dbReference type="SAM" id="Phobius"/>
    </source>
</evidence>
<evidence type="ECO:0000259" key="22">
    <source>
        <dbReference type="PROSITE" id="PS50948"/>
    </source>
</evidence>
<dbReference type="PANTHER" id="PTHR47974:SF19">
    <property type="entry name" value="RECEPTOR-LIKE SERINE_THREONINE-PROTEIN KINASE"/>
    <property type="match status" value="1"/>
</dbReference>
<keyword evidence="12" id="KW-1015">Disulfide bond</keyword>
<dbReference type="InterPro" id="IPR036426">
    <property type="entry name" value="Bulb-type_lectin_dom_sf"/>
</dbReference>
<dbReference type="InterPro" id="IPR000858">
    <property type="entry name" value="S_locus_glycoprot_dom"/>
</dbReference>
<dbReference type="Pfam" id="PF01453">
    <property type="entry name" value="B_lectin"/>
    <property type="match status" value="1"/>
</dbReference>
<dbReference type="CDD" id="cd00028">
    <property type="entry name" value="B_lectin"/>
    <property type="match status" value="1"/>
</dbReference>
<dbReference type="InterPro" id="IPR017441">
    <property type="entry name" value="Protein_kinase_ATP_BS"/>
</dbReference>
<evidence type="ECO:0000256" key="18">
    <source>
        <dbReference type="PROSITE-ProRule" id="PRU10141"/>
    </source>
</evidence>
<evidence type="ECO:0000259" key="20">
    <source>
        <dbReference type="PROSITE" id="PS50011"/>
    </source>
</evidence>
<proteinExistence type="inferred from homology"/>
<dbReference type="InterPro" id="IPR011009">
    <property type="entry name" value="Kinase-like_dom_sf"/>
</dbReference>
<feature type="binding site" evidence="18">
    <location>
        <position position="609"/>
    </location>
    <ligand>
        <name>ATP</name>
        <dbReference type="ChEBI" id="CHEBI:30616"/>
    </ligand>
</feature>
<dbReference type="Gramene" id="PVH35304">
    <property type="protein sequence ID" value="PVH35304"/>
    <property type="gene ID" value="PAHAL_7G147400"/>
</dbReference>
<dbReference type="AlphaFoldDB" id="A0A2T8ICA6"/>
<dbReference type="GO" id="GO:0004674">
    <property type="term" value="F:protein serine/threonine kinase activity"/>
    <property type="evidence" value="ECO:0007669"/>
    <property type="project" value="UniProtKB-KW"/>
</dbReference>
<dbReference type="Gene3D" id="2.90.10.10">
    <property type="entry name" value="Bulb-type lectin domain"/>
    <property type="match status" value="1"/>
</dbReference>
<keyword evidence="13" id="KW-0675">Receptor</keyword>
<evidence type="ECO:0000256" key="17">
    <source>
        <dbReference type="PIRNR" id="PIRNR000641"/>
    </source>
</evidence>
<feature type="domain" description="Bulb-type lectin" evidence="21">
    <location>
        <begin position="102"/>
        <end position="230"/>
    </location>
</feature>
<dbReference type="InterPro" id="IPR024171">
    <property type="entry name" value="SRK-like_kinase"/>
</dbReference>
<feature type="transmembrane region" description="Helical" evidence="19">
    <location>
        <begin position="528"/>
        <end position="550"/>
    </location>
</feature>
<dbReference type="PROSITE" id="PS00107">
    <property type="entry name" value="PROTEIN_KINASE_ATP"/>
    <property type="match status" value="1"/>
</dbReference>
<evidence type="ECO:0000256" key="13">
    <source>
        <dbReference type="ARBA" id="ARBA00023170"/>
    </source>
</evidence>
<dbReference type="GO" id="GO:0106310">
    <property type="term" value="F:protein serine kinase activity"/>
    <property type="evidence" value="ECO:0007669"/>
    <property type="project" value="RHEA"/>
</dbReference>
<dbReference type="FunFam" id="1.10.510.10:FF:000227">
    <property type="entry name" value="Serine/threonine-protein kinase"/>
    <property type="match status" value="1"/>
</dbReference>
<feature type="domain" description="Apple" evidence="22">
    <location>
        <begin position="424"/>
        <end position="512"/>
    </location>
</feature>
<reference evidence="23" key="1">
    <citation type="submission" date="2018-04" db="EMBL/GenBank/DDBJ databases">
        <title>WGS assembly of Panicum hallii.</title>
        <authorList>
            <person name="Lovell J."/>
            <person name="Jenkins J."/>
            <person name="Lowry D."/>
            <person name="Mamidi S."/>
            <person name="Sreedasyam A."/>
            <person name="Weng X."/>
            <person name="Barry K."/>
            <person name="Bonette J."/>
            <person name="Campitelli B."/>
            <person name="Daum C."/>
            <person name="Gordon S."/>
            <person name="Gould B."/>
            <person name="Lipzen A."/>
            <person name="Macqueen A."/>
            <person name="Palacio-Mejia J."/>
            <person name="Plott C."/>
            <person name="Shakirov E."/>
            <person name="Shu S."/>
            <person name="Yoshinaga Y."/>
            <person name="Zane M."/>
            <person name="Rokhsar D."/>
            <person name="Grimwood J."/>
            <person name="Schmutz J."/>
            <person name="Juenger T."/>
        </authorList>
    </citation>
    <scope>NUCLEOTIDE SEQUENCE [LARGE SCALE GENOMIC DNA]</scope>
    <source>
        <strain evidence="23">FIL2</strain>
    </source>
</reference>
<keyword evidence="14" id="KW-0325">Glycoprotein</keyword>
<dbReference type="CDD" id="cd14066">
    <property type="entry name" value="STKc_IRAK"/>
    <property type="match status" value="1"/>
</dbReference>
<dbReference type="PROSITE" id="PS50948">
    <property type="entry name" value="PAN"/>
    <property type="match status" value="1"/>
</dbReference>
<evidence type="ECO:0000313" key="23">
    <source>
        <dbReference type="EMBL" id="PVH35304.1"/>
    </source>
</evidence>
<sequence length="877" mass="97841">MTVMAGLLFKYPITIARAGEQSGIVFICDIYIHTSYRRLAKGTIDNLPVFTSLQRGMGSSNDIKPLDKLRLSSQTNRGSAWLQHDLYIFLASLYILSCCSAMDTIAPGQPLVGKDRLVSSNGKFALGFFESGSKSSQNTLNWYLGIWFNRVPKLTPVWVANGDNPLTDHTSSELTISDNGNLVILNQATNSIVWSTQAKTITNNTVAILLNSGNLILQNSTNSSNVLWQSFDYPTDTFLPGAKLGWDKATGLNRRIVSRKNLIDLAPGRYSEELDPGGPNQYIITLLNSTIPYWFSGIWNGEYFPLVPEMSGAQLFNFTFVNNDQEKYFTYNSLDETTVARHVMDVSGQVKAFIWLESSQDWLMNYAQPRARCDVYAGCGPFTICNDNELPHCNCMKGFFIRSPKNWDLGDQTDGCIRNTPLNCVNTKSTGSSIDKFYSIQCVRLPHNAYNIEAATSAGKCETVCLSNCSCTAYSYGNGGCFVWHNELLNVKQQQCDDTTNINGGTLYLRLAAKEEQSRKKHVRGKTIAISLGVSSAIMFSLALVLMIWWNKKKRYSFTLNNAQGGNGIIPFTYTDLQRATKSFSEKLGEGGFGSVFKGFLSDSTIAVKRLDRVHQGEKQFRAEVSSLGLIQHINLIKLIGFCCSSNNRYLVYEYMPNHSLDKHLFPSNANILNWDTRYQIALGVARGLAYLHESCRDCIIHCDVKPENILLDELFIPKIADFGMAKFLQRDFSRALTTMRGTIGYLAPEWISGVAITPKVDVYSYGMLLFEIISGRRNSHGEHTATGDDYTYFPVQVARKLLVGDVASMVDHKLHGDVNLKEVERAFKVACWCIQDKEVDRPMMGEVVKILEGLIELAMPPMPRLLQAIAGGSYAV</sequence>
<dbReference type="PROSITE" id="PS50011">
    <property type="entry name" value="PROTEIN_KINASE_DOM"/>
    <property type="match status" value="1"/>
</dbReference>
<dbReference type="FunFam" id="3.30.200.20:FF:000178">
    <property type="entry name" value="serine/threonine-protein kinase PBS1-like"/>
    <property type="match status" value="1"/>
</dbReference>
<keyword evidence="10 19" id="KW-1133">Transmembrane helix</keyword>
<comment type="catalytic activity">
    <reaction evidence="16 17">
        <text>L-seryl-[protein] + ATP = O-phospho-L-seryl-[protein] + ADP + H(+)</text>
        <dbReference type="Rhea" id="RHEA:17989"/>
        <dbReference type="Rhea" id="RHEA-COMP:9863"/>
        <dbReference type="Rhea" id="RHEA-COMP:11604"/>
        <dbReference type="ChEBI" id="CHEBI:15378"/>
        <dbReference type="ChEBI" id="CHEBI:29999"/>
        <dbReference type="ChEBI" id="CHEBI:30616"/>
        <dbReference type="ChEBI" id="CHEBI:83421"/>
        <dbReference type="ChEBI" id="CHEBI:456216"/>
        <dbReference type="EC" id="2.7.11.1"/>
    </reaction>
</comment>
<comment type="subcellular location">
    <subcellularLocation>
        <location evidence="1">Membrane</location>
        <topology evidence="1">Single-pass type I membrane protein</topology>
    </subcellularLocation>
</comment>
<dbReference type="GO" id="GO:0048544">
    <property type="term" value="P:recognition of pollen"/>
    <property type="evidence" value="ECO:0007669"/>
    <property type="project" value="InterPro"/>
</dbReference>
<dbReference type="SMART" id="SM00108">
    <property type="entry name" value="B_lectin"/>
    <property type="match status" value="1"/>
</dbReference>
<evidence type="ECO:0000256" key="2">
    <source>
        <dbReference type="ARBA" id="ARBA00022527"/>
    </source>
</evidence>
<dbReference type="Proteomes" id="UP000243499">
    <property type="component" value="Chromosome 7"/>
</dbReference>
<evidence type="ECO:0000256" key="9">
    <source>
        <dbReference type="ARBA" id="ARBA00022840"/>
    </source>
</evidence>
<accession>A0A2T8ICA6</accession>
<dbReference type="PANTHER" id="PTHR47974">
    <property type="entry name" value="OS07G0415500 PROTEIN"/>
    <property type="match status" value="1"/>
</dbReference>
<keyword evidence="8 17" id="KW-0418">Kinase</keyword>
<dbReference type="SMART" id="SM00220">
    <property type="entry name" value="S_TKc"/>
    <property type="match status" value="1"/>
</dbReference>
<dbReference type="GO" id="GO:0016020">
    <property type="term" value="C:membrane"/>
    <property type="evidence" value="ECO:0007669"/>
    <property type="project" value="UniProtKB-SubCell"/>
</dbReference>
<evidence type="ECO:0000256" key="3">
    <source>
        <dbReference type="ARBA" id="ARBA00022536"/>
    </source>
</evidence>
<dbReference type="GO" id="GO:0005524">
    <property type="term" value="F:ATP binding"/>
    <property type="evidence" value="ECO:0007669"/>
    <property type="project" value="UniProtKB-UniRule"/>
</dbReference>
<keyword evidence="3" id="KW-0245">EGF-like domain</keyword>
<keyword evidence="5 19" id="KW-0812">Transmembrane</keyword>
<feature type="domain" description="Protein kinase" evidence="20">
    <location>
        <begin position="582"/>
        <end position="856"/>
    </location>
</feature>
<dbReference type="Gene3D" id="1.10.510.10">
    <property type="entry name" value="Transferase(Phosphotransferase) domain 1"/>
    <property type="match status" value="1"/>
</dbReference>
<evidence type="ECO:0000256" key="10">
    <source>
        <dbReference type="ARBA" id="ARBA00022989"/>
    </source>
</evidence>
<evidence type="ECO:0000256" key="12">
    <source>
        <dbReference type="ARBA" id="ARBA00023157"/>
    </source>
</evidence>
<evidence type="ECO:0000256" key="6">
    <source>
        <dbReference type="ARBA" id="ARBA00022729"/>
    </source>
</evidence>
<keyword evidence="11 19" id="KW-0472">Membrane</keyword>
<keyword evidence="4 17" id="KW-0808">Transferase</keyword>
<dbReference type="InterPro" id="IPR003609">
    <property type="entry name" value="Pan_app"/>
</dbReference>
<evidence type="ECO:0000256" key="8">
    <source>
        <dbReference type="ARBA" id="ARBA00022777"/>
    </source>
</evidence>
<evidence type="ECO:0000256" key="14">
    <source>
        <dbReference type="ARBA" id="ARBA00023180"/>
    </source>
</evidence>
<evidence type="ECO:0000256" key="15">
    <source>
        <dbReference type="ARBA" id="ARBA00047899"/>
    </source>
</evidence>
<organism evidence="23">
    <name type="scientific">Panicum hallii</name>
    <dbReference type="NCBI Taxonomy" id="206008"/>
    <lineage>
        <taxon>Eukaryota</taxon>
        <taxon>Viridiplantae</taxon>
        <taxon>Streptophyta</taxon>
        <taxon>Embryophyta</taxon>
        <taxon>Tracheophyta</taxon>
        <taxon>Spermatophyta</taxon>
        <taxon>Magnoliopsida</taxon>
        <taxon>Liliopsida</taxon>
        <taxon>Poales</taxon>
        <taxon>Poaceae</taxon>
        <taxon>PACMAD clade</taxon>
        <taxon>Panicoideae</taxon>
        <taxon>Panicodae</taxon>
        <taxon>Paniceae</taxon>
        <taxon>Panicinae</taxon>
        <taxon>Panicum</taxon>
        <taxon>Panicum sect. Panicum</taxon>
    </lineage>
</organism>
<dbReference type="InterPro" id="IPR000719">
    <property type="entry name" value="Prot_kinase_dom"/>
</dbReference>
<comment type="similarity">
    <text evidence="17">Belongs to the protein kinase superfamily. Ser/Thr protein kinase family.</text>
</comment>
<dbReference type="Gene3D" id="3.30.200.20">
    <property type="entry name" value="Phosphorylase Kinase, domain 1"/>
    <property type="match status" value="1"/>
</dbReference>
<dbReference type="EMBL" id="CM008052">
    <property type="protein sequence ID" value="PVH35304.1"/>
    <property type="molecule type" value="Genomic_DNA"/>
</dbReference>
<dbReference type="SMART" id="SM00473">
    <property type="entry name" value="PAN_AP"/>
    <property type="match status" value="1"/>
</dbReference>
<gene>
    <name evidence="23" type="ORF">PAHAL_7G147400</name>
</gene>
<evidence type="ECO:0000256" key="1">
    <source>
        <dbReference type="ARBA" id="ARBA00004479"/>
    </source>
</evidence>
<evidence type="ECO:0000256" key="7">
    <source>
        <dbReference type="ARBA" id="ARBA00022741"/>
    </source>
</evidence>
<dbReference type="PROSITE" id="PS50927">
    <property type="entry name" value="BULB_LECTIN"/>
    <property type="match status" value="1"/>
</dbReference>
<dbReference type="Pfam" id="PF00069">
    <property type="entry name" value="Pkinase"/>
    <property type="match status" value="1"/>
</dbReference>
<comment type="catalytic activity">
    <reaction evidence="15 17">
        <text>L-threonyl-[protein] + ATP = O-phospho-L-threonyl-[protein] + ADP + H(+)</text>
        <dbReference type="Rhea" id="RHEA:46608"/>
        <dbReference type="Rhea" id="RHEA-COMP:11060"/>
        <dbReference type="Rhea" id="RHEA-COMP:11605"/>
        <dbReference type="ChEBI" id="CHEBI:15378"/>
        <dbReference type="ChEBI" id="CHEBI:30013"/>
        <dbReference type="ChEBI" id="CHEBI:30616"/>
        <dbReference type="ChEBI" id="CHEBI:61977"/>
        <dbReference type="ChEBI" id="CHEBI:456216"/>
        <dbReference type="EC" id="2.7.11.1"/>
    </reaction>
</comment>
<dbReference type="SUPFAM" id="SSF51110">
    <property type="entry name" value="alpha-D-mannose-specific plant lectins"/>
    <property type="match status" value="1"/>
</dbReference>
<dbReference type="SUPFAM" id="SSF56112">
    <property type="entry name" value="Protein kinase-like (PK-like)"/>
    <property type="match status" value="1"/>
</dbReference>
<keyword evidence="7 17" id="KW-0547">Nucleotide-binding</keyword>
<dbReference type="EC" id="2.7.11.1" evidence="17"/>
<dbReference type="GO" id="GO:0051707">
    <property type="term" value="P:response to other organism"/>
    <property type="evidence" value="ECO:0007669"/>
    <property type="project" value="UniProtKB-ARBA"/>
</dbReference>
<dbReference type="CDD" id="cd01098">
    <property type="entry name" value="PAN_AP_plant"/>
    <property type="match status" value="1"/>
</dbReference>
<keyword evidence="2 17" id="KW-0723">Serine/threonine-protein kinase</keyword>
<evidence type="ECO:0000256" key="5">
    <source>
        <dbReference type="ARBA" id="ARBA00022692"/>
    </source>
</evidence>
<dbReference type="PROSITE" id="PS00108">
    <property type="entry name" value="PROTEIN_KINASE_ST"/>
    <property type="match status" value="1"/>
</dbReference>
<dbReference type="PIRSF" id="PIRSF000641">
    <property type="entry name" value="SRK"/>
    <property type="match status" value="1"/>
</dbReference>
<dbReference type="InterPro" id="IPR008271">
    <property type="entry name" value="Ser/Thr_kinase_AS"/>
</dbReference>
<dbReference type="InterPro" id="IPR001480">
    <property type="entry name" value="Bulb-type_lectin_dom"/>
</dbReference>
<evidence type="ECO:0000256" key="16">
    <source>
        <dbReference type="ARBA" id="ARBA00048679"/>
    </source>
</evidence>
<dbReference type="Pfam" id="PF00954">
    <property type="entry name" value="S_locus_glycop"/>
    <property type="match status" value="1"/>
</dbReference>
<evidence type="ECO:0000256" key="4">
    <source>
        <dbReference type="ARBA" id="ARBA00022679"/>
    </source>
</evidence>
<dbReference type="FunFam" id="2.90.10.10:FF:000002">
    <property type="entry name" value="Serine/threonine-protein kinase"/>
    <property type="match status" value="1"/>
</dbReference>
<evidence type="ECO:0000256" key="11">
    <source>
        <dbReference type="ARBA" id="ARBA00023136"/>
    </source>
</evidence>